<evidence type="ECO:0000256" key="12">
    <source>
        <dbReference type="ARBA" id="ARBA00023122"/>
    </source>
</evidence>
<dbReference type="EMBL" id="BOPF01000012">
    <property type="protein sequence ID" value="GIJ46641.1"/>
    <property type="molecule type" value="Genomic_DNA"/>
</dbReference>
<evidence type="ECO:0000256" key="3">
    <source>
        <dbReference type="ARBA" id="ARBA00022475"/>
    </source>
</evidence>
<proteinExistence type="inferred from homology"/>
<comment type="similarity">
    <text evidence="2 14">Belongs to the peptidase M50B family.</text>
</comment>
<sequence length="399" mass="41139">MPVAFDGMSQRERRSPRRGAALLGRRGVRLGHVLGFPLYLSPSWLLLAFAVTFVYGESLRADRPDLPAAGGYALGLAFVGSLVLSVLLHELGHALAGRRLGIGVRAITLELLGGYTEMEGDAPRPRVEALVSLAGPAASLLLTLAAGAAAAAVPRDTLAGQFLVQVAVSNAIITVFNALPGLPLDGGRALHALIWAGTGDPHRGREVAGRAGQVLAGGCVVGGWALYQVSALSLIGIVFTVIVAGSIWFGATGAVRLGRAGRRLHLVDVDRLARPLYRVPSGTALAEAERRAAADGAPGAALVVVGPDDRVRAVVHEAAADAVPPERRDWVAVDDVARGLDPARTLPAGTRGSDVLKAVQADPVGEYLVTAGEDVVGILRVADLARVLEPGAPKPGKSG</sequence>
<keyword evidence="12" id="KW-0129">CBS domain</keyword>
<evidence type="ECO:0000256" key="8">
    <source>
        <dbReference type="ARBA" id="ARBA00022801"/>
    </source>
</evidence>
<keyword evidence="9 14" id="KW-0862">Zinc</keyword>
<evidence type="ECO:0000259" key="17">
    <source>
        <dbReference type="Pfam" id="PF02163"/>
    </source>
</evidence>
<evidence type="ECO:0000256" key="6">
    <source>
        <dbReference type="ARBA" id="ARBA00022723"/>
    </source>
</evidence>
<comment type="caution">
    <text evidence="18">The sequence shown here is derived from an EMBL/GenBank/DDBJ whole genome shotgun (WGS) entry which is preliminary data.</text>
</comment>
<evidence type="ECO:0000256" key="1">
    <source>
        <dbReference type="ARBA" id="ARBA00004651"/>
    </source>
</evidence>
<keyword evidence="8 14" id="KW-0378">Hydrolase</keyword>
<name>A0A8J3YMM9_9ACTN</name>
<dbReference type="GO" id="GO:0046872">
    <property type="term" value="F:metal ion binding"/>
    <property type="evidence" value="ECO:0007669"/>
    <property type="project" value="UniProtKB-UniRule"/>
</dbReference>
<keyword evidence="19" id="KW-1185">Reference proteome</keyword>
<feature type="transmembrane region" description="Helical" evidence="14">
    <location>
        <begin position="33"/>
        <end position="56"/>
    </location>
</feature>
<comment type="subcellular location">
    <subcellularLocation>
        <location evidence="1 14">Cell membrane</location>
        <topology evidence="1 14">Multi-pass membrane protein</topology>
    </subcellularLocation>
</comment>
<reference evidence="18" key="1">
    <citation type="submission" date="2021-01" db="EMBL/GenBank/DDBJ databases">
        <title>Whole genome shotgun sequence of Virgisporangium aliadipatigenens NBRC 105644.</title>
        <authorList>
            <person name="Komaki H."/>
            <person name="Tamura T."/>
        </authorList>
    </citation>
    <scope>NUCLEOTIDE SEQUENCE</scope>
    <source>
        <strain evidence="18">NBRC 105644</strain>
    </source>
</reference>
<evidence type="ECO:0000256" key="9">
    <source>
        <dbReference type="ARBA" id="ARBA00022833"/>
    </source>
</evidence>
<keyword evidence="4 14" id="KW-0645">Protease</keyword>
<keyword evidence="5 14" id="KW-0812">Transmembrane</keyword>
<dbReference type="AlphaFoldDB" id="A0A8J3YMM9"/>
<evidence type="ECO:0000313" key="18">
    <source>
        <dbReference type="EMBL" id="GIJ46641.1"/>
    </source>
</evidence>
<dbReference type="GO" id="GO:0006508">
    <property type="term" value="P:proteolysis"/>
    <property type="evidence" value="ECO:0007669"/>
    <property type="project" value="UniProtKB-KW"/>
</dbReference>
<dbReference type="Pfam" id="PF02163">
    <property type="entry name" value="Peptidase_M50"/>
    <property type="match status" value="2"/>
</dbReference>
<comment type="cofactor">
    <cofactor evidence="14 16">
        <name>Zn(2+)</name>
        <dbReference type="ChEBI" id="CHEBI:29105"/>
    </cofactor>
    <text evidence="14 16">Binds 1 zinc ion per subunit.</text>
</comment>
<keyword evidence="11 14" id="KW-0482">Metalloprotease</keyword>
<gene>
    <name evidence="18" type="ORF">Val02_35270</name>
</gene>
<evidence type="ECO:0000256" key="15">
    <source>
        <dbReference type="PIRSR" id="PIRSR006404-1"/>
    </source>
</evidence>
<feature type="transmembrane region" description="Helical" evidence="14">
    <location>
        <begin position="130"/>
        <end position="152"/>
    </location>
</feature>
<evidence type="ECO:0000256" key="13">
    <source>
        <dbReference type="ARBA" id="ARBA00023136"/>
    </source>
</evidence>
<feature type="transmembrane region" description="Helical" evidence="14">
    <location>
        <begin position="158"/>
        <end position="179"/>
    </location>
</feature>
<evidence type="ECO:0000256" key="2">
    <source>
        <dbReference type="ARBA" id="ARBA00007931"/>
    </source>
</evidence>
<evidence type="ECO:0000256" key="10">
    <source>
        <dbReference type="ARBA" id="ARBA00022989"/>
    </source>
</evidence>
<protein>
    <recommendedName>
        <fullName evidence="14">Zinc metalloprotease</fullName>
    </recommendedName>
</protein>
<evidence type="ECO:0000256" key="4">
    <source>
        <dbReference type="ARBA" id="ARBA00022670"/>
    </source>
</evidence>
<keyword evidence="3 14" id="KW-1003">Cell membrane</keyword>
<evidence type="ECO:0000256" key="11">
    <source>
        <dbReference type="ARBA" id="ARBA00023049"/>
    </source>
</evidence>
<evidence type="ECO:0000313" key="19">
    <source>
        <dbReference type="Proteomes" id="UP000619260"/>
    </source>
</evidence>
<dbReference type="PANTHER" id="PTHR39188:SF3">
    <property type="entry name" value="STAGE IV SPORULATION PROTEIN FB"/>
    <property type="match status" value="1"/>
</dbReference>
<feature type="transmembrane region" description="Helical" evidence="14">
    <location>
        <begin position="233"/>
        <end position="255"/>
    </location>
</feature>
<feature type="domain" description="Peptidase M50" evidence="17">
    <location>
        <begin position="78"/>
        <end position="150"/>
    </location>
</feature>
<accession>A0A8J3YMM9</accession>
<organism evidence="18 19">
    <name type="scientific">Virgisporangium aliadipatigenens</name>
    <dbReference type="NCBI Taxonomy" id="741659"/>
    <lineage>
        <taxon>Bacteria</taxon>
        <taxon>Bacillati</taxon>
        <taxon>Actinomycetota</taxon>
        <taxon>Actinomycetes</taxon>
        <taxon>Micromonosporales</taxon>
        <taxon>Micromonosporaceae</taxon>
        <taxon>Virgisporangium</taxon>
    </lineage>
</organism>
<dbReference type="PANTHER" id="PTHR39188">
    <property type="entry name" value="MEMBRANE-ASSOCIATED ZINC METALLOPROTEASE M50B"/>
    <property type="match status" value="1"/>
</dbReference>
<dbReference type="GO" id="GO:0008237">
    <property type="term" value="F:metallopeptidase activity"/>
    <property type="evidence" value="ECO:0007669"/>
    <property type="project" value="UniProtKB-UniRule"/>
</dbReference>
<dbReference type="GO" id="GO:0005886">
    <property type="term" value="C:plasma membrane"/>
    <property type="evidence" value="ECO:0007669"/>
    <property type="project" value="UniProtKB-SubCell"/>
</dbReference>
<feature type="binding site" evidence="16">
    <location>
        <position position="89"/>
    </location>
    <ligand>
        <name>Zn(2+)</name>
        <dbReference type="ChEBI" id="CHEBI:29105"/>
        <note>catalytic</note>
    </ligand>
</feature>
<keyword evidence="13 14" id="KW-0472">Membrane</keyword>
<evidence type="ECO:0000256" key="5">
    <source>
        <dbReference type="ARBA" id="ARBA00022692"/>
    </source>
</evidence>
<feature type="domain" description="Peptidase M50" evidence="17">
    <location>
        <begin position="161"/>
        <end position="213"/>
    </location>
</feature>
<feature type="binding site" evidence="16">
    <location>
        <position position="185"/>
    </location>
    <ligand>
        <name>Zn(2+)</name>
        <dbReference type="ChEBI" id="CHEBI:29105"/>
        <note>catalytic</note>
    </ligand>
</feature>
<evidence type="ECO:0000256" key="16">
    <source>
        <dbReference type="PIRSR" id="PIRSR006404-2"/>
    </source>
</evidence>
<dbReference type="InterPro" id="IPR008915">
    <property type="entry name" value="Peptidase_M50"/>
</dbReference>
<feature type="active site" evidence="15">
    <location>
        <position position="90"/>
    </location>
</feature>
<keyword evidence="7" id="KW-0677">Repeat</keyword>
<evidence type="ECO:0000256" key="14">
    <source>
        <dbReference type="PIRNR" id="PIRNR006404"/>
    </source>
</evidence>
<keyword evidence="6 14" id="KW-0479">Metal-binding</keyword>
<keyword evidence="10 14" id="KW-1133">Transmembrane helix</keyword>
<dbReference type="InterPro" id="IPR016483">
    <property type="entry name" value="UCP006404_Pept_M50_CBS"/>
</dbReference>
<evidence type="ECO:0000256" key="7">
    <source>
        <dbReference type="ARBA" id="ARBA00022737"/>
    </source>
</evidence>
<dbReference type="PIRSF" id="PIRSF006404">
    <property type="entry name" value="UCP006404_Pept_M50_CBS"/>
    <property type="match status" value="1"/>
</dbReference>
<feature type="transmembrane region" description="Helical" evidence="14">
    <location>
        <begin position="68"/>
        <end position="89"/>
    </location>
</feature>
<dbReference type="Proteomes" id="UP000619260">
    <property type="component" value="Unassembled WGS sequence"/>
</dbReference>
<feature type="binding site" evidence="16">
    <location>
        <position position="93"/>
    </location>
    <ligand>
        <name>Zn(2+)</name>
        <dbReference type="ChEBI" id="CHEBI:29105"/>
        <note>catalytic</note>
    </ligand>
</feature>